<accession>A0A073IYK5</accession>
<name>A0A073IYK5_9RHOB</name>
<reference evidence="1 2" key="1">
    <citation type="submission" date="2014-01" db="EMBL/GenBank/DDBJ databases">
        <title>Sulfitobacter sp. H3 (MCCC 1A00686) Genome Sequencing.</title>
        <authorList>
            <person name="Lai Q."/>
            <person name="Hong Z."/>
        </authorList>
    </citation>
    <scope>NUCLEOTIDE SEQUENCE [LARGE SCALE GENOMIC DNA]</scope>
    <source>
        <strain evidence="1 2">H3</strain>
    </source>
</reference>
<evidence type="ECO:0000313" key="1">
    <source>
        <dbReference type="EMBL" id="KEJ94829.1"/>
    </source>
</evidence>
<keyword evidence="2" id="KW-1185">Reference proteome</keyword>
<dbReference type="AlphaFoldDB" id="A0A073IYK5"/>
<dbReference type="EMBL" id="JAMD01000010">
    <property type="protein sequence ID" value="KEJ94829.1"/>
    <property type="molecule type" value="Genomic_DNA"/>
</dbReference>
<dbReference type="Proteomes" id="UP000027746">
    <property type="component" value="Unassembled WGS sequence"/>
</dbReference>
<sequence>MFTSCQIADRDTEVMVCSDNQVATYRYGPIGGAPDLFLSEPVALVDFEPWSGSGTAIHERVTFYKDGFSYEVGGGFERPFSDEEMQLGPRHFGWVEVARNGEVLSRLECIPETVSYGFGDGGLYAAKVAAGLVWDDRSATWIAAAPAQASQRAPQARLRDGGH</sequence>
<evidence type="ECO:0000313" key="2">
    <source>
        <dbReference type="Proteomes" id="UP000027746"/>
    </source>
</evidence>
<organism evidence="1 2">
    <name type="scientific">Pseudosulfitobacter pseudonitzschiae</name>
    <dbReference type="NCBI Taxonomy" id="1402135"/>
    <lineage>
        <taxon>Bacteria</taxon>
        <taxon>Pseudomonadati</taxon>
        <taxon>Pseudomonadota</taxon>
        <taxon>Alphaproteobacteria</taxon>
        <taxon>Rhodobacterales</taxon>
        <taxon>Roseobacteraceae</taxon>
        <taxon>Pseudosulfitobacter</taxon>
    </lineage>
</organism>
<protein>
    <submittedName>
        <fullName evidence="1">Uncharacterized protein</fullName>
    </submittedName>
</protein>
<proteinExistence type="predicted"/>
<gene>
    <name evidence="1" type="ORF">SUH3_05270</name>
</gene>
<comment type="caution">
    <text evidence="1">The sequence shown here is derived from an EMBL/GenBank/DDBJ whole genome shotgun (WGS) entry which is preliminary data.</text>
</comment>